<accession>A0A0A7FUN6</accession>
<dbReference type="FunFam" id="3.20.20.80:FF:000064">
    <property type="entry name" value="Oligo-1,6-glucosidase"/>
    <property type="match status" value="1"/>
</dbReference>
<dbReference type="AlphaFoldDB" id="A0A0A7FUN6"/>
<organism evidence="6 7">
    <name type="scientific">Clostridium baratii str. Sullivan</name>
    <dbReference type="NCBI Taxonomy" id="1415775"/>
    <lineage>
        <taxon>Bacteria</taxon>
        <taxon>Bacillati</taxon>
        <taxon>Bacillota</taxon>
        <taxon>Clostridia</taxon>
        <taxon>Eubacteriales</taxon>
        <taxon>Clostridiaceae</taxon>
        <taxon>Clostridium</taxon>
    </lineage>
</organism>
<dbReference type="Gene3D" id="3.20.20.80">
    <property type="entry name" value="Glycosidases"/>
    <property type="match status" value="1"/>
</dbReference>
<dbReference type="InterPro" id="IPR017853">
    <property type="entry name" value="GH"/>
</dbReference>
<dbReference type="HOGENOM" id="CLU_006462_1_2_9"/>
<dbReference type="PANTHER" id="PTHR10357:SF217">
    <property type="entry name" value="TREHALOSE-6-PHOSPHATE HYDROLASE"/>
    <property type="match status" value="1"/>
</dbReference>
<protein>
    <recommendedName>
        <fullName evidence="4">Alpha,alpha-phosphotrehalase</fullName>
        <ecNumber evidence="4">3.2.1.93</ecNumber>
    </recommendedName>
</protein>
<evidence type="ECO:0000256" key="2">
    <source>
        <dbReference type="ARBA" id="ARBA00022801"/>
    </source>
</evidence>
<dbReference type="EC" id="3.2.1.93" evidence="4"/>
<dbReference type="Gene3D" id="2.60.40.1180">
    <property type="entry name" value="Golgi alpha-mannosidase II"/>
    <property type="match status" value="1"/>
</dbReference>
<dbReference type="CDD" id="cd11333">
    <property type="entry name" value="AmyAc_SI_OligoGlu_DGase"/>
    <property type="match status" value="1"/>
</dbReference>
<evidence type="ECO:0000256" key="4">
    <source>
        <dbReference type="NCBIfam" id="TIGR02403"/>
    </source>
</evidence>
<dbReference type="PANTHER" id="PTHR10357">
    <property type="entry name" value="ALPHA-AMYLASE FAMILY MEMBER"/>
    <property type="match status" value="1"/>
</dbReference>
<keyword evidence="3 6" id="KW-0326">Glycosidase</keyword>
<evidence type="ECO:0000313" key="6">
    <source>
        <dbReference type="EMBL" id="AIY83329.1"/>
    </source>
</evidence>
<dbReference type="OrthoDB" id="9805159at2"/>
<evidence type="ECO:0000313" key="7">
    <source>
        <dbReference type="Proteomes" id="UP000030635"/>
    </source>
</evidence>
<evidence type="ECO:0000259" key="5">
    <source>
        <dbReference type="SMART" id="SM00642"/>
    </source>
</evidence>
<name>A0A0A7FUN6_9CLOT</name>
<dbReference type="SMART" id="SM00642">
    <property type="entry name" value="Aamy"/>
    <property type="match status" value="1"/>
</dbReference>
<dbReference type="SUPFAM" id="SSF51011">
    <property type="entry name" value="Glycosyl hydrolase domain"/>
    <property type="match status" value="1"/>
</dbReference>
<dbReference type="NCBIfam" id="NF008183">
    <property type="entry name" value="PRK10933.1"/>
    <property type="match status" value="1"/>
</dbReference>
<reference evidence="6 7" key="1">
    <citation type="journal article" date="2015" name="Infect. Genet. Evol.">
        <title>Genomic sequences of six botulinum neurotoxin-producing strains representing three clostridial species illustrate the mobility and diversity of botulinum neurotoxin genes.</title>
        <authorList>
            <person name="Smith T.J."/>
            <person name="Hill K.K."/>
            <person name="Xie G."/>
            <person name="Foley B.T."/>
            <person name="Williamson C.H."/>
            <person name="Foster J.T."/>
            <person name="Johnson S.L."/>
            <person name="Chertkov O."/>
            <person name="Teshima H."/>
            <person name="Gibbons H.S."/>
            <person name="Johnsky L.A."/>
            <person name="Karavis M.A."/>
            <person name="Smith L.A."/>
        </authorList>
    </citation>
    <scope>NUCLEOTIDE SEQUENCE [LARGE SCALE GENOMIC DNA]</scope>
    <source>
        <strain evidence="6">Sullivan</strain>
    </source>
</reference>
<keyword evidence="2 6" id="KW-0378">Hydrolase</keyword>
<keyword evidence="7" id="KW-1185">Reference proteome</keyword>
<dbReference type="GO" id="GO:0005737">
    <property type="term" value="C:cytoplasm"/>
    <property type="evidence" value="ECO:0007669"/>
    <property type="project" value="UniProtKB-UniRule"/>
</dbReference>
<comment type="similarity">
    <text evidence="1">Belongs to the glycosyl hydrolase 13 family.</text>
</comment>
<proteinExistence type="inferred from homology"/>
<dbReference type="InterPro" id="IPR006047">
    <property type="entry name" value="GH13_cat_dom"/>
</dbReference>
<dbReference type="GO" id="GO:0005993">
    <property type="term" value="P:trehalose catabolic process"/>
    <property type="evidence" value="ECO:0007669"/>
    <property type="project" value="InterPro"/>
</dbReference>
<evidence type="ECO:0000256" key="3">
    <source>
        <dbReference type="ARBA" id="ARBA00023295"/>
    </source>
</evidence>
<dbReference type="Pfam" id="PF00128">
    <property type="entry name" value="Alpha-amylase"/>
    <property type="match status" value="1"/>
</dbReference>
<dbReference type="Proteomes" id="UP000030635">
    <property type="component" value="Chromosome"/>
</dbReference>
<dbReference type="KEGG" id="cbv:U729_1974"/>
<dbReference type="FunFam" id="3.20.20.80:FF:000014">
    <property type="entry name" value="Alpha,alpha-phosphotrehalase"/>
    <property type="match status" value="1"/>
</dbReference>
<sequence>MKDWWKKATVYQIYPKSFSDSNGDGIGDIVGIIEKLDYLKSLGIEVVWLTPIYVSPQNDNGYDIADYYKIDPLFGTMEEFEKLLNEAHKRGLKIIMDMVVNHTSTEHKWFKEAVKGKDNPYHDFYIWKKGKDNKPPTNWVSKFGGSAWKYIENLDEYYLHLFDVTQADLNWENEVLRKEIYKMMRFWLDKGVDGFRLDVVNLLSKDQRFLNDTLEDSNHDGRKFYTDGPKIHEYLHEMNREVFSKYEHNMTVGEMSSTTIDNCIKYTEPSREELTMIFSFHHLKVDYLNGEKWSLMPFDFMKLKKILFDWQIGMQNGNGWNALFWCNHDQPRVLSRFGDDIKYQTESGKMLATAIHLMRGTPYIYQGEEIGMTNPNFERIDEYRDVESINAYNILKKKGIEEEKIIDILKSKSRDNSRTPVQWNDSLNAGFTLGIPWINVVKNYKKVNVKNSIENNDSIYNYYKKLIELRKVYPIISEGNIREILKENNRVLGYERILGNKKLIVVCNFYEEKIGISLNNYNLTNSKILISNYKDFKIKDYINLRPYECFAIFVENTEM</sequence>
<evidence type="ECO:0000256" key="1">
    <source>
        <dbReference type="ARBA" id="ARBA00008061"/>
    </source>
</evidence>
<dbReference type="GO" id="GO:0008788">
    <property type="term" value="F:alpha,alpha-phosphotrehalase activity"/>
    <property type="evidence" value="ECO:0007669"/>
    <property type="project" value="UniProtKB-UniRule"/>
</dbReference>
<dbReference type="Gene3D" id="3.90.400.10">
    <property type="entry name" value="Oligo-1,6-glucosidase, Domain 2"/>
    <property type="match status" value="1"/>
</dbReference>
<dbReference type="eggNOG" id="COG0366">
    <property type="taxonomic scope" value="Bacteria"/>
</dbReference>
<dbReference type="InterPro" id="IPR045857">
    <property type="entry name" value="O16G_dom_2"/>
</dbReference>
<dbReference type="FunFam" id="3.90.400.10:FF:000002">
    <property type="entry name" value="Sucrose isomerase"/>
    <property type="match status" value="1"/>
</dbReference>
<dbReference type="SUPFAM" id="SSF51445">
    <property type="entry name" value="(Trans)glycosidases"/>
    <property type="match status" value="1"/>
</dbReference>
<dbReference type="GO" id="GO:0004556">
    <property type="term" value="F:alpha-amylase activity"/>
    <property type="evidence" value="ECO:0007669"/>
    <property type="project" value="TreeGrafter"/>
</dbReference>
<dbReference type="EMBL" id="CP006905">
    <property type="protein sequence ID" value="AIY83329.1"/>
    <property type="molecule type" value="Genomic_DNA"/>
</dbReference>
<dbReference type="RefSeq" id="WP_039314280.1">
    <property type="nucleotide sequence ID" value="NZ_CP006905.1"/>
</dbReference>
<dbReference type="Pfam" id="PF23915">
    <property type="entry name" value="SusG_C"/>
    <property type="match status" value="1"/>
</dbReference>
<feature type="domain" description="Glycosyl hydrolase family 13 catalytic" evidence="5">
    <location>
        <begin position="12"/>
        <end position="418"/>
    </location>
</feature>
<gene>
    <name evidence="6" type="primary">treC</name>
    <name evidence="6" type="ORF">U729_1974</name>
</gene>
<dbReference type="NCBIfam" id="TIGR02403">
    <property type="entry name" value="trehalose_treC"/>
    <property type="match status" value="1"/>
</dbReference>
<dbReference type="InterPro" id="IPR012769">
    <property type="entry name" value="Trehalose_TreC"/>
</dbReference>
<dbReference type="InterPro" id="IPR056300">
    <property type="entry name" value="SusG-like_C"/>
</dbReference>
<dbReference type="InterPro" id="IPR013780">
    <property type="entry name" value="Glyco_hydro_b"/>
</dbReference>